<organism evidence="2 3">
    <name type="scientific">Thomasclavelia cocleata</name>
    <dbReference type="NCBI Taxonomy" id="69824"/>
    <lineage>
        <taxon>Bacteria</taxon>
        <taxon>Bacillati</taxon>
        <taxon>Bacillota</taxon>
        <taxon>Erysipelotrichia</taxon>
        <taxon>Erysipelotrichales</taxon>
        <taxon>Coprobacillaceae</taxon>
        <taxon>Thomasclavelia</taxon>
    </lineage>
</organism>
<reference evidence="2 3" key="1">
    <citation type="journal article" date="2020" name="Microbiome">
        <title>Single-cell genomics of uncultured bacteria reveals dietary fiber responders in the mouse gut microbiota.</title>
        <authorList>
            <person name="Chijiiwa R."/>
            <person name="Hosokawa M."/>
            <person name="Kogawa M."/>
            <person name="Nishikawa Y."/>
            <person name="Ide K."/>
            <person name="Sakanashi C."/>
            <person name="Takahashi K."/>
            <person name="Takeyama H."/>
        </authorList>
    </citation>
    <scope>NUCLEOTIDE SEQUENCE [LARGE SCALE GENOMIC DNA]</scope>
    <source>
        <strain evidence="2">IMSAGC_017</strain>
    </source>
</reference>
<dbReference type="PANTHER" id="PTHR34825:SF1">
    <property type="entry name" value="AAA-ATPASE-LIKE DOMAIN-CONTAINING PROTEIN"/>
    <property type="match status" value="1"/>
</dbReference>
<evidence type="ECO:0000313" key="2">
    <source>
        <dbReference type="EMBL" id="GFI41279.1"/>
    </source>
</evidence>
<dbReference type="Pfam" id="PF09820">
    <property type="entry name" value="AAA-ATPase_like"/>
    <property type="match status" value="1"/>
</dbReference>
<accession>A0A829ZB88</accession>
<evidence type="ECO:0000313" key="3">
    <source>
        <dbReference type="Proteomes" id="UP000490821"/>
    </source>
</evidence>
<feature type="domain" description="AAA-ATPase-like" evidence="1">
    <location>
        <begin position="38"/>
        <end position="262"/>
    </location>
</feature>
<dbReference type="EMBL" id="BLMI01000169">
    <property type="protein sequence ID" value="GFI41279.1"/>
    <property type="molecule type" value="Genomic_DNA"/>
</dbReference>
<name>A0A829ZB88_9FIRM</name>
<evidence type="ECO:0000259" key="1">
    <source>
        <dbReference type="Pfam" id="PF09820"/>
    </source>
</evidence>
<sequence length="573" mass="67573">MFALFLLKNIVYIAVVNSFKIRYNKITERVIEMKKAIPLGIMDYEKLIKDDYYAVDKTLMIKDFLKRKSSVTLITRPRRFGKTLNMSMLANFFDITKDSKEIFKDTKIMKTNYADQINQYPTIFITFAGAKNSLQEIVSWIKRGILKEYQRYKFILNDLDEFDKPVYEAIKKELINFDNNQLNDITDSLSFLMEQLEKYYQKKVMLFIDEYDTPFIEGHVGGFYNEIKGGLAGLLHNALKLSSSLQYAMLTGIQRVAKESIFSDLNNLIVCTVMDKRYDQYFGFTETETETLLKYYDLRLNDEVREMYDGYHMGEVEIYNPWSIINYADNKELIPYWVNTSSNIMIKKVMEKSEVNFKEGYETLIRQGYLDTQIMMETSFYEQSQTESLWGLFVNAGYLTIEQMIRKNRYRIRIPNEEVQQEFMSLTAYYLQVSESILDDLFYAVETKDKKLFENSYKNILMTLPSYYDLKDENSYHMMVLGMSAWLTSEYEIISNQEAGLGRCDIILKAKKALPSYVIEFKYTKDKKEIEKESEEAVKQIIEKEYAKKLKGEIVYIGLAHCGKEVEVKWIEK</sequence>
<dbReference type="SUPFAM" id="SSF52540">
    <property type="entry name" value="P-loop containing nucleoside triphosphate hydrolases"/>
    <property type="match status" value="1"/>
</dbReference>
<dbReference type="AlphaFoldDB" id="A0A829ZB88"/>
<dbReference type="InterPro" id="IPR018631">
    <property type="entry name" value="AAA-ATPase-like_dom"/>
</dbReference>
<dbReference type="Gene3D" id="3.40.50.300">
    <property type="entry name" value="P-loop containing nucleotide triphosphate hydrolases"/>
    <property type="match status" value="1"/>
</dbReference>
<gene>
    <name evidence="2" type="ORF">IMSAGC017_01322</name>
</gene>
<dbReference type="Proteomes" id="UP000490821">
    <property type="component" value="Unassembled WGS sequence"/>
</dbReference>
<dbReference type="Pfam" id="PF08011">
    <property type="entry name" value="PDDEXK_9"/>
    <property type="match status" value="1"/>
</dbReference>
<dbReference type="InterPro" id="IPR027417">
    <property type="entry name" value="P-loop_NTPase"/>
</dbReference>
<comment type="caution">
    <text evidence="2">The sequence shown here is derived from an EMBL/GenBank/DDBJ whole genome shotgun (WGS) entry which is preliminary data.</text>
</comment>
<dbReference type="InterPro" id="IPR012547">
    <property type="entry name" value="PDDEXK_9"/>
</dbReference>
<proteinExistence type="predicted"/>
<dbReference type="PANTHER" id="PTHR34825">
    <property type="entry name" value="CONSERVED PROTEIN, WITH A WEAK D-GALACTARATE DEHYDRATASE/ALTRONATE HYDROLASE DOMAIN"/>
    <property type="match status" value="1"/>
</dbReference>
<protein>
    <recommendedName>
        <fullName evidence="1">AAA-ATPase-like domain-containing protein</fullName>
    </recommendedName>
</protein>